<dbReference type="Proteomes" id="UP000249769">
    <property type="component" value="Unassembled WGS sequence"/>
</dbReference>
<comment type="caution">
    <text evidence="1">The sequence shown here is derived from an EMBL/GenBank/DDBJ whole genome shotgun (WGS) entry which is preliminary data.</text>
</comment>
<accession>A0A2W5EQX9</accession>
<dbReference type="InterPro" id="IPR009351">
    <property type="entry name" value="AlkZ-like"/>
</dbReference>
<reference evidence="1 2" key="1">
    <citation type="submission" date="2017-08" db="EMBL/GenBank/DDBJ databases">
        <title>Infants hospitalized years apart are colonized by the same room-sourced microbial strains.</title>
        <authorList>
            <person name="Brooks B."/>
            <person name="Olm M.R."/>
            <person name="Firek B.A."/>
            <person name="Baker R."/>
            <person name="Thomas B.C."/>
            <person name="Morowitz M.J."/>
            <person name="Banfield J.F."/>
        </authorList>
    </citation>
    <scope>NUCLEOTIDE SEQUENCE [LARGE SCALE GENOMIC DNA]</scope>
    <source>
        <strain evidence="1">S2_009_000_R2_73</strain>
    </source>
</reference>
<name>A0A2W5EQX9_9HYPH</name>
<evidence type="ECO:0000313" key="1">
    <source>
        <dbReference type="EMBL" id="PZP43700.1"/>
    </source>
</evidence>
<dbReference type="PANTHER" id="PTHR30528:SF0">
    <property type="entry name" value="CYTOPLASMIC PROTEIN"/>
    <property type="match status" value="1"/>
</dbReference>
<dbReference type="PANTHER" id="PTHR30528">
    <property type="entry name" value="CYTOPLASMIC PROTEIN"/>
    <property type="match status" value="1"/>
</dbReference>
<gene>
    <name evidence="1" type="ORF">DI595_20975</name>
</gene>
<sequence length="77" mass="8871">QYGYYVFPLLEGDRVIGRIDMKADRKRGTLDVRRLWLEPGVRASAGRLEKLDAELVRLAKFTGVESVNYLEGWREDG</sequence>
<dbReference type="Pfam" id="PF06224">
    <property type="entry name" value="AlkZ-like"/>
    <property type="match status" value="1"/>
</dbReference>
<dbReference type="EMBL" id="QFOL01000408">
    <property type="protein sequence ID" value="PZP43700.1"/>
    <property type="molecule type" value="Genomic_DNA"/>
</dbReference>
<evidence type="ECO:0008006" key="3">
    <source>
        <dbReference type="Google" id="ProtNLM"/>
    </source>
</evidence>
<proteinExistence type="predicted"/>
<feature type="non-terminal residue" evidence="1">
    <location>
        <position position="1"/>
    </location>
</feature>
<evidence type="ECO:0000313" key="2">
    <source>
        <dbReference type="Proteomes" id="UP000249769"/>
    </source>
</evidence>
<organism evidence="1 2">
    <name type="scientific">Agrobacterium fabrum</name>
    <dbReference type="NCBI Taxonomy" id="1176649"/>
    <lineage>
        <taxon>Bacteria</taxon>
        <taxon>Pseudomonadati</taxon>
        <taxon>Pseudomonadota</taxon>
        <taxon>Alphaproteobacteria</taxon>
        <taxon>Hyphomicrobiales</taxon>
        <taxon>Rhizobiaceae</taxon>
        <taxon>Rhizobium/Agrobacterium group</taxon>
        <taxon>Agrobacterium</taxon>
        <taxon>Agrobacterium tumefaciens complex</taxon>
    </lineage>
</organism>
<dbReference type="AlphaFoldDB" id="A0A2W5EQX9"/>
<protein>
    <recommendedName>
        <fullName evidence="3">Winged helix-turn-helix domain-containing protein</fullName>
    </recommendedName>
</protein>